<evidence type="ECO:0000313" key="14">
    <source>
        <dbReference type="EMBL" id="MBE1524799.1"/>
    </source>
</evidence>
<evidence type="ECO:0000256" key="8">
    <source>
        <dbReference type="ARBA" id="ARBA00023163"/>
    </source>
</evidence>
<dbReference type="InterPro" id="IPR018764">
    <property type="entry name" value="RskA_C"/>
</dbReference>
<dbReference type="PANTHER" id="PTHR37461">
    <property type="entry name" value="ANTI-SIGMA-K FACTOR RSKA"/>
    <property type="match status" value="1"/>
</dbReference>
<dbReference type="RefSeq" id="WP_192595764.1">
    <property type="nucleotide sequence ID" value="NZ_BAAALJ010000003.1"/>
</dbReference>
<dbReference type="PANTHER" id="PTHR37461:SF1">
    <property type="entry name" value="ANTI-SIGMA-K FACTOR RSKA"/>
    <property type="match status" value="1"/>
</dbReference>
<keyword evidence="8" id="KW-0804">Transcription</keyword>
<dbReference type="EMBL" id="JADBED010000001">
    <property type="protein sequence ID" value="MBE1524799.1"/>
    <property type="molecule type" value="Genomic_DNA"/>
</dbReference>
<comment type="caution">
    <text evidence="14">The sequence shown here is derived from an EMBL/GenBank/DDBJ whole genome shotgun (WGS) entry which is preliminary data.</text>
</comment>
<organism evidence="14 15">
    <name type="scientific">Nesterenkonia lutea</name>
    <dbReference type="NCBI Taxonomy" id="272919"/>
    <lineage>
        <taxon>Bacteria</taxon>
        <taxon>Bacillati</taxon>
        <taxon>Actinomycetota</taxon>
        <taxon>Actinomycetes</taxon>
        <taxon>Micrococcales</taxon>
        <taxon>Micrococcaceae</taxon>
        <taxon>Nesterenkonia</taxon>
    </lineage>
</organism>
<name>A0ABR9JFU2_9MICC</name>
<feature type="region of interest" description="Disordered" evidence="11">
    <location>
        <begin position="65"/>
        <end position="120"/>
    </location>
</feature>
<dbReference type="InterPro" id="IPR051474">
    <property type="entry name" value="Anti-sigma-K/W_factor"/>
</dbReference>
<evidence type="ECO:0000313" key="15">
    <source>
        <dbReference type="Proteomes" id="UP000643525"/>
    </source>
</evidence>
<evidence type="ECO:0000256" key="6">
    <source>
        <dbReference type="ARBA" id="ARBA00023015"/>
    </source>
</evidence>
<sequence length="277" mass="29213">MNADREYLAAGCALGTLDGAELREALELEAADPSFAEEVQSFRETLGLLAESDDAVAPSAEVEAGILPIPRREQQNPAPETQEAPETLDVPEAPGTREAPEAPEPAAVTGSSPSGAAPRRRQPLTTLFALAASTLLVLSAVLAGVVVNQQQDTTDMEESLTAAEAERERAQRLLGAADLSFTEAEATVGGRVTLAYSVSEQMLHLTPHDMPELPEDQTMQLWLIDEEGPHSAGLMTGTQTELLTDVAMDEGMTFGVTVEPAGGSEEPTTEPVLLADL</sequence>
<evidence type="ECO:0000259" key="13">
    <source>
        <dbReference type="Pfam" id="PF10099"/>
    </source>
</evidence>
<evidence type="ECO:0000256" key="1">
    <source>
        <dbReference type="ARBA" id="ARBA00004167"/>
    </source>
</evidence>
<evidence type="ECO:0000256" key="9">
    <source>
        <dbReference type="ARBA" id="ARBA00029829"/>
    </source>
</evidence>
<proteinExistence type="predicted"/>
<comment type="subcellular location">
    <subcellularLocation>
        <location evidence="2">Cell membrane</location>
    </subcellularLocation>
    <subcellularLocation>
        <location evidence="1">Membrane</location>
        <topology evidence="1">Single-pass membrane protein</topology>
    </subcellularLocation>
</comment>
<evidence type="ECO:0000256" key="7">
    <source>
        <dbReference type="ARBA" id="ARBA00023136"/>
    </source>
</evidence>
<keyword evidence="7 12" id="KW-0472">Membrane</keyword>
<protein>
    <recommendedName>
        <fullName evidence="10">Regulator of SigK</fullName>
    </recommendedName>
    <alternativeName>
        <fullName evidence="9">Sigma-K anti-sigma factor RskA</fullName>
    </alternativeName>
</protein>
<dbReference type="InterPro" id="IPR041916">
    <property type="entry name" value="Anti_sigma_zinc_sf"/>
</dbReference>
<keyword evidence="5 12" id="KW-1133">Transmembrane helix</keyword>
<evidence type="ECO:0000256" key="2">
    <source>
        <dbReference type="ARBA" id="ARBA00004236"/>
    </source>
</evidence>
<dbReference type="Gene3D" id="1.10.10.1320">
    <property type="entry name" value="Anti-sigma factor, zinc-finger domain"/>
    <property type="match status" value="1"/>
</dbReference>
<reference evidence="14 15" key="1">
    <citation type="submission" date="2020-10" db="EMBL/GenBank/DDBJ databases">
        <title>Sequencing the genomes of 1000 actinobacteria strains.</title>
        <authorList>
            <person name="Klenk H.-P."/>
        </authorList>
    </citation>
    <scope>NUCLEOTIDE SEQUENCE [LARGE SCALE GENOMIC DNA]</scope>
    <source>
        <strain evidence="14 15">DSM 15666</strain>
    </source>
</reference>
<dbReference type="Proteomes" id="UP000643525">
    <property type="component" value="Unassembled WGS sequence"/>
</dbReference>
<evidence type="ECO:0000256" key="10">
    <source>
        <dbReference type="ARBA" id="ARBA00030803"/>
    </source>
</evidence>
<evidence type="ECO:0000256" key="3">
    <source>
        <dbReference type="ARBA" id="ARBA00022475"/>
    </source>
</evidence>
<evidence type="ECO:0000256" key="5">
    <source>
        <dbReference type="ARBA" id="ARBA00022989"/>
    </source>
</evidence>
<keyword evidence="3" id="KW-1003">Cell membrane</keyword>
<feature type="transmembrane region" description="Helical" evidence="12">
    <location>
        <begin position="127"/>
        <end position="147"/>
    </location>
</feature>
<evidence type="ECO:0000256" key="12">
    <source>
        <dbReference type="SAM" id="Phobius"/>
    </source>
</evidence>
<evidence type="ECO:0000256" key="4">
    <source>
        <dbReference type="ARBA" id="ARBA00022692"/>
    </source>
</evidence>
<dbReference type="Pfam" id="PF10099">
    <property type="entry name" value="RskA_C"/>
    <property type="match status" value="1"/>
</dbReference>
<keyword evidence="6" id="KW-0805">Transcription regulation</keyword>
<keyword evidence="15" id="KW-1185">Reference proteome</keyword>
<feature type="domain" description="Anti-sigma K factor RskA C-terminal" evidence="13">
    <location>
        <begin position="136"/>
        <end position="272"/>
    </location>
</feature>
<keyword evidence="4 12" id="KW-0812">Transmembrane</keyword>
<gene>
    <name evidence="14" type="ORF">H4W27_001917</name>
</gene>
<evidence type="ECO:0000256" key="11">
    <source>
        <dbReference type="SAM" id="MobiDB-lite"/>
    </source>
</evidence>
<accession>A0ABR9JFU2</accession>